<keyword evidence="1" id="KW-0812">Transmembrane</keyword>
<gene>
    <name evidence="3" type="ORF">MCOR_3979</name>
</gene>
<dbReference type="EMBL" id="CACVKT020000732">
    <property type="protein sequence ID" value="CAC5362101.1"/>
    <property type="molecule type" value="Genomic_DNA"/>
</dbReference>
<evidence type="ECO:0000313" key="4">
    <source>
        <dbReference type="Proteomes" id="UP000507470"/>
    </source>
</evidence>
<feature type="transmembrane region" description="Helical" evidence="1">
    <location>
        <begin position="423"/>
        <end position="445"/>
    </location>
</feature>
<protein>
    <submittedName>
        <fullName evidence="3">Uncharacterized protein</fullName>
    </submittedName>
</protein>
<evidence type="ECO:0000313" key="3">
    <source>
        <dbReference type="EMBL" id="CAC5362101.1"/>
    </source>
</evidence>
<dbReference type="AlphaFoldDB" id="A0A6J8A586"/>
<evidence type="ECO:0000256" key="1">
    <source>
        <dbReference type="SAM" id="Phobius"/>
    </source>
</evidence>
<organism evidence="3 4">
    <name type="scientific">Mytilus coruscus</name>
    <name type="common">Sea mussel</name>
    <dbReference type="NCBI Taxonomy" id="42192"/>
    <lineage>
        <taxon>Eukaryota</taxon>
        <taxon>Metazoa</taxon>
        <taxon>Spiralia</taxon>
        <taxon>Lophotrochozoa</taxon>
        <taxon>Mollusca</taxon>
        <taxon>Bivalvia</taxon>
        <taxon>Autobranchia</taxon>
        <taxon>Pteriomorphia</taxon>
        <taxon>Mytilida</taxon>
        <taxon>Mytiloidea</taxon>
        <taxon>Mytilidae</taxon>
        <taxon>Mytilinae</taxon>
        <taxon>Mytilus</taxon>
    </lineage>
</organism>
<proteinExistence type="predicted"/>
<dbReference type="Proteomes" id="UP000507470">
    <property type="component" value="Unassembled WGS sequence"/>
</dbReference>
<feature type="chain" id="PRO_5026707255" evidence="2">
    <location>
        <begin position="27"/>
        <end position="446"/>
    </location>
</feature>
<feature type="signal peptide" evidence="2">
    <location>
        <begin position="1"/>
        <end position="26"/>
    </location>
</feature>
<keyword evidence="1" id="KW-0472">Membrane</keyword>
<name>A0A6J8A586_MYTCO</name>
<keyword evidence="1" id="KW-1133">Transmembrane helix</keyword>
<reference evidence="3 4" key="1">
    <citation type="submission" date="2020-06" db="EMBL/GenBank/DDBJ databases">
        <authorList>
            <person name="Li R."/>
            <person name="Bekaert M."/>
        </authorList>
    </citation>
    <scope>NUCLEOTIDE SEQUENCE [LARGE SCALE GENOMIC DNA]</scope>
    <source>
        <strain evidence="4">wild</strain>
    </source>
</reference>
<keyword evidence="4" id="KW-1185">Reference proteome</keyword>
<dbReference type="OrthoDB" id="6071283at2759"/>
<sequence>MNTSTRKIIEISRLIVVVLMLKVTSSADVSTAHYLTQSQTKPSLPQDKVLNSLVNSTLVLETSFSSNNLKSAVSALLDAFSGFSTGDGLGNVASVDRISAIKSSLSSWNDNLFQTAKKVKRLFNLFHLFQLRRTFDAYEEDIEKCFNNLKQYLSDPSSYRQNFMSCYEVISPYTLEIGKLLNGQSVTFFKGNLFYRIMDETSYCDGTQILDLFKFILGVYTKGCLITIAAEPLKLGSNSSIYKQCQNDIESAFSKYTTINLNCKFQPCDTIFNVLQEHSNESNVSILSNRFRNIFPWYYFVIIYFNNEDISNIEFFGETLNRLVIPRSGKVKKIIMWSEFANKYTHEGTERYAYGIRYPKALVKAKIDQMNMTIPYTMESAQLNLIGYREYTKAGKTHSRCISVHSADGNEDGSSIKMPRWELASIFGGVAGGFLFICYCIATCYM</sequence>
<evidence type="ECO:0000256" key="2">
    <source>
        <dbReference type="SAM" id="SignalP"/>
    </source>
</evidence>
<accession>A0A6J8A586</accession>
<keyword evidence="2" id="KW-0732">Signal</keyword>